<sequence length="243" mass="26499">MSYTALVTGADHGIGLELVRKLLEEGHRVFAGRFNSADPGLPELVSSYGNRLILVDLDVGSDASVQAAADKVREHTDSLDLLINNAAILGDIETTVLGELNFEEMLQVFNVNALGSLRMTNALIRLILNSESRTIANISSEAGSIGQCYRDSWFAYTMSKTAVNMHSNVVHNGVKAQGGQVLILHPGWVQTFMRGEKDSAATLTPEQSAGKLWIIIREAMEQRRSEPAEAPVFLDVDGHILPW</sequence>
<evidence type="ECO:0000313" key="4">
    <source>
        <dbReference type="Proteomes" id="UP001516620"/>
    </source>
</evidence>
<dbReference type="PRINTS" id="PR00081">
    <property type="entry name" value="GDHRDH"/>
</dbReference>
<dbReference type="SUPFAM" id="SSF51735">
    <property type="entry name" value="NAD(P)-binding Rossmann-fold domains"/>
    <property type="match status" value="1"/>
</dbReference>
<protein>
    <submittedName>
        <fullName evidence="3">SDR family oxidoreductase</fullName>
    </submittedName>
</protein>
<accession>A0ABS2H5A2</accession>
<evidence type="ECO:0000256" key="1">
    <source>
        <dbReference type="ARBA" id="ARBA00022857"/>
    </source>
</evidence>
<evidence type="ECO:0000313" key="3">
    <source>
        <dbReference type="EMBL" id="MBM6995031.1"/>
    </source>
</evidence>
<reference evidence="3 4" key="1">
    <citation type="submission" date="2021-01" db="EMBL/GenBank/DDBJ databases">
        <title>Paenibacillus sp.nov. isolated from the rhizosphere soil of tomato plant.</title>
        <authorList>
            <person name="Thin K.K."/>
            <person name="Zhang X."/>
            <person name="He S."/>
        </authorList>
    </citation>
    <scope>NUCLEOTIDE SEQUENCE [LARGE SCALE GENOMIC DNA]</scope>
    <source>
        <strain evidence="3 4">DXFW5</strain>
    </source>
</reference>
<keyword evidence="4" id="KW-1185">Reference proteome</keyword>
<keyword evidence="2" id="KW-0560">Oxidoreductase</keyword>
<dbReference type="EMBL" id="JADCNN020000003">
    <property type="protein sequence ID" value="MBM6995031.1"/>
    <property type="molecule type" value="Genomic_DNA"/>
</dbReference>
<dbReference type="PANTHER" id="PTHR43544">
    <property type="entry name" value="SHORT-CHAIN DEHYDROGENASE/REDUCTASE"/>
    <property type="match status" value="1"/>
</dbReference>
<dbReference type="Gene3D" id="3.40.50.720">
    <property type="entry name" value="NAD(P)-binding Rossmann-like Domain"/>
    <property type="match status" value="1"/>
</dbReference>
<evidence type="ECO:0000256" key="2">
    <source>
        <dbReference type="ARBA" id="ARBA00023002"/>
    </source>
</evidence>
<dbReference type="RefSeq" id="WP_193416463.1">
    <property type="nucleotide sequence ID" value="NZ_JADCNN020000003.1"/>
</dbReference>
<dbReference type="CDD" id="cd05325">
    <property type="entry name" value="carb_red_sniffer_like_SDR_c"/>
    <property type="match status" value="1"/>
</dbReference>
<organism evidence="3 4">
    <name type="scientific">Paenibacillus rhizolycopersici</name>
    <dbReference type="NCBI Taxonomy" id="2780073"/>
    <lineage>
        <taxon>Bacteria</taxon>
        <taxon>Bacillati</taxon>
        <taxon>Bacillota</taxon>
        <taxon>Bacilli</taxon>
        <taxon>Bacillales</taxon>
        <taxon>Paenibacillaceae</taxon>
        <taxon>Paenibacillus</taxon>
    </lineage>
</organism>
<dbReference type="InterPro" id="IPR002347">
    <property type="entry name" value="SDR_fam"/>
</dbReference>
<name>A0ABS2H5A2_9BACL</name>
<gene>
    <name evidence="3" type="ORF">IM700_005070</name>
</gene>
<dbReference type="Pfam" id="PF00106">
    <property type="entry name" value="adh_short"/>
    <property type="match status" value="1"/>
</dbReference>
<keyword evidence="1" id="KW-0521">NADP</keyword>
<proteinExistence type="predicted"/>
<dbReference type="Proteomes" id="UP001516620">
    <property type="component" value="Unassembled WGS sequence"/>
</dbReference>
<comment type="caution">
    <text evidence="3">The sequence shown here is derived from an EMBL/GenBank/DDBJ whole genome shotgun (WGS) entry which is preliminary data.</text>
</comment>
<dbReference type="InterPro" id="IPR051468">
    <property type="entry name" value="Fungal_SecMetab_SDRs"/>
</dbReference>
<dbReference type="InterPro" id="IPR036291">
    <property type="entry name" value="NAD(P)-bd_dom_sf"/>
</dbReference>
<dbReference type="PANTHER" id="PTHR43544:SF7">
    <property type="entry name" value="NADB-LER2"/>
    <property type="match status" value="1"/>
</dbReference>